<organism evidence="1 2">
    <name type="scientific">Actibacterium lipolyticum</name>
    <dbReference type="NCBI Taxonomy" id="1524263"/>
    <lineage>
        <taxon>Bacteria</taxon>
        <taxon>Pseudomonadati</taxon>
        <taxon>Pseudomonadota</taxon>
        <taxon>Alphaproteobacteria</taxon>
        <taxon>Rhodobacterales</taxon>
        <taxon>Roseobacteraceae</taxon>
        <taxon>Actibacterium</taxon>
    </lineage>
</organism>
<evidence type="ECO:0000313" key="1">
    <source>
        <dbReference type="EMBL" id="SMX44764.1"/>
    </source>
</evidence>
<dbReference type="Proteomes" id="UP000202922">
    <property type="component" value="Unassembled WGS sequence"/>
</dbReference>
<keyword evidence="2" id="KW-1185">Reference proteome</keyword>
<dbReference type="InterPro" id="IPR010775">
    <property type="entry name" value="DUF1365"/>
</dbReference>
<dbReference type="OrthoDB" id="9778801at2"/>
<reference evidence="2" key="1">
    <citation type="submission" date="2017-05" db="EMBL/GenBank/DDBJ databases">
        <authorList>
            <person name="Rodrigo-Torres L."/>
            <person name="Arahal R. D."/>
            <person name="Lucena T."/>
        </authorList>
    </citation>
    <scope>NUCLEOTIDE SEQUENCE [LARGE SCALE GENOMIC DNA]</scope>
    <source>
        <strain evidence="2">CECT 8621</strain>
    </source>
</reference>
<dbReference type="PANTHER" id="PTHR33973:SF4">
    <property type="entry name" value="OS07G0153300 PROTEIN"/>
    <property type="match status" value="1"/>
</dbReference>
<evidence type="ECO:0008006" key="3">
    <source>
        <dbReference type="Google" id="ProtNLM"/>
    </source>
</evidence>
<dbReference type="Pfam" id="PF07103">
    <property type="entry name" value="DUF1365"/>
    <property type="match status" value="1"/>
</dbReference>
<protein>
    <recommendedName>
        <fullName evidence="3">DUF1365 domain-containing protein</fullName>
    </recommendedName>
</protein>
<evidence type="ECO:0000313" key="2">
    <source>
        <dbReference type="Proteomes" id="UP000202922"/>
    </source>
</evidence>
<accession>A0A238KPH4</accession>
<sequence length="250" mass="27829">MTHPAEHIAGYTLHSRHGEIQNAFRYNVDYVLIDPDDRARPALFSRNGFNLASVHDLNHGGLPKQGRGAVWANEVLSAHGMDVSRVKLLLLTQPRFLGYVFNPVSFWLAMDGADLCAVIAEVNNTFGDRHSYLCHLPGFAPIAPSDQLISQKVMHVSPYQQVEGDYSFNFAISPERLTIRIIHRNGPDGLTATLAGARMPLTNRSILSAAVRRPCGALRTIALIYWQAMKLKFKGAQYRTRPTPPQKEVS</sequence>
<dbReference type="RefSeq" id="WP_093967745.1">
    <property type="nucleotide sequence ID" value="NZ_FXYE01000002.1"/>
</dbReference>
<gene>
    <name evidence="1" type="ORF">COL8621_02627</name>
</gene>
<dbReference type="PANTHER" id="PTHR33973">
    <property type="entry name" value="OS07G0153300 PROTEIN"/>
    <property type="match status" value="1"/>
</dbReference>
<dbReference type="AlphaFoldDB" id="A0A238KPH4"/>
<name>A0A238KPH4_9RHOB</name>
<dbReference type="EMBL" id="FXYE01000002">
    <property type="protein sequence ID" value="SMX44764.1"/>
    <property type="molecule type" value="Genomic_DNA"/>
</dbReference>
<proteinExistence type="predicted"/>